<proteinExistence type="predicted"/>
<protein>
    <submittedName>
        <fullName evidence="3">Uncharacterized protein</fullName>
    </submittedName>
</protein>
<feature type="region of interest" description="Disordered" evidence="2">
    <location>
        <begin position="172"/>
        <end position="192"/>
    </location>
</feature>
<evidence type="ECO:0000313" key="3">
    <source>
        <dbReference type="EMBL" id="CDI52343.1"/>
    </source>
</evidence>
<sequence length="983" mass="104789">MVVQRSPPPVRRSPRKETPVSEAPFASQTSQARKIGRLASSTPSRAEPATPVQHAAASDFPSLDQMAAASKEQRSASHPIANRAAFTASFPAATSNTVPSSLPRPTSHVHHIQLDSDSDEIQRTRTARSSLTNGAIQRVRQQAGDETPLGVSQARAARQAATASFVKKTNNSLLADDSGDSTAQLVPGPRDTLVNPMRAQIDVENPQMPSLSQPIASTSAHPSSLSDTANNATKGTEVPADASTASQASIFGIGKRRVGQDQPIGGVSAGTAYDFSKYLDSELDPFNRASRANPRRESRPLPVSQMPVEDDDQAEISGDTTARDDRAAPSHTAPASAPIESTPLISRVKATSAPRMSPHASPSVISHKLSHLSSFSNGHATPAASIPAHFVAGDTSLANRYDPSARTDRLQSLELSELRKKYSSLTRELAANQDALGSAKEESEGWASECAGLQEQLVALKSTHQAAIARELRARNELQERLSQYKIEADDRAWKLLTQKKQACLIEVALQHAKNEATYHEGKYHATESELEAQKDELRIRLMLERKRADVLAMHIKEALHDGARLKKKLSAKSAALADLQTENEKLAEQLEHSGSGDDGDVAGLKQQIQEAHAEIETLTQRDDMMAETRKAWKAERKQLLFQIEELSCKLVAPAPAPASKPVEALKSAKGLKPTMAQMLPPSSPVYAKKKKPMQGASELGPPSEDEVDRRIVGATISRKERMKPLVPFAQISTKAVPAPKAAKPLKATATSKSKCSKNWRDEVAITDSSEEDSDDGRRRRGRNRSDAAEGDSGSDTGRATKKSTKTKAATKKGASSSATHSTKSATKSRKQKPSMPIEYDDQTADPSATPIIRSNKRTVQENDSDDEAAVDSSVLGAKFGRDRTNLILAAQKVKLAAAASKATAPAGEVKKKKRKLLGGGVGAMQWGGAAGADGGNDVAGLAPNFDIPLELSPIKASSNGAKGGGAAGFLAGFGLPSRKPFS</sequence>
<dbReference type="EMBL" id="HG529537">
    <property type="protein sequence ID" value="CDI52343.1"/>
    <property type="molecule type" value="Genomic_DNA"/>
</dbReference>
<reference evidence="3" key="1">
    <citation type="journal article" date="2014" name="Genome Biol. Evol.">
        <title>Gene Loss Rather Than Gene Gain Is Associated with a Host Jump from Monocots to Dicots in the Smut Fungus Melanopsichium pennsylvanicum.</title>
        <authorList>
            <person name="Sharma R."/>
            <person name="Mishra B."/>
            <person name="Runge F."/>
            <person name="Thines M."/>
        </authorList>
    </citation>
    <scope>NUCLEOTIDE SEQUENCE</scope>
    <source>
        <strain evidence="3">4</strain>
    </source>
</reference>
<feature type="region of interest" description="Disordered" evidence="2">
    <location>
        <begin position="208"/>
        <end position="243"/>
    </location>
</feature>
<feature type="coiled-coil region" evidence="1">
    <location>
        <begin position="528"/>
        <end position="622"/>
    </location>
</feature>
<keyword evidence="1" id="KW-0175">Coiled coil</keyword>
<feature type="region of interest" description="Disordered" evidence="2">
    <location>
        <begin position="675"/>
        <end position="709"/>
    </location>
</feature>
<dbReference type="AlphaFoldDB" id="A0A077R0T6"/>
<feature type="compositionally biased region" description="Low complexity" evidence="2">
    <location>
        <begin position="737"/>
        <end position="754"/>
    </location>
</feature>
<feature type="region of interest" description="Disordered" evidence="2">
    <location>
        <begin position="94"/>
        <end position="131"/>
    </location>
</feature>
<name>A0A077R0T6_9BASI</name>
<feature type="compositionally biased region" description="Pro residues" evidence="2">
    <location>
        <begin position="1"/>
        <end position="11"/>
    </location>
</feature>
<feature type="region of interest" description="Disordered" evidence="2">
    <location>
        <begin position="737"/>
        <end position="874"/>
    </location>
</feature>
<feature type="compositionally biased region" description="Low complexity" evidence="2">
    <location>
        <begin position="812"/>
        <end position="826"/>
    </location>
</feature>
<feature type="compositionally biased region" description="Low complexity" evidence="2">
    <location>
        <begin position="329"/>
        <end position="338"/>
    </location>
</feature>
<evidence type="ECO:0000256" key="1">
    <source>
        <dbReference type="SAM" id="Coils"/>
    </source>
</evidence>
<accession>A0A077R0T6</accession>
<feature type="compositionally biased region" description="Polar residues" evidence="2">
    <location>
        <begin position="208"/>
        <end position="234"/>
    </location>
</feature>
<evidence type="ECO:0000256" key="2">
    <source>
        <dbReference type="SAM" id="MobiDB-lite"/>
    </source>
</evidence>
<feature type="compositionally biased region" description="Basic residues" evidence="2">
    <location>
        <begin position="800"/>
        <end position="811"/>
    </location>
</feature>
<feature type="region of interest" description="Disordered" evidence="2">
    <location>
        <begin position="1"/>
        <end position="78"/>
    </location>
</feature>
<feature type="region of interest" description="Disordered" evidence="2">
    <location>
        <begin position="286"/>
        <end position="344"/>
    </location>
</feature>
<organism evidence="3">
    <name type="scientific">Melanopsichium pennsylvanicum 4</name>
    <dbReference type="NCBI Taxonomy" id="1398559"/>
    <lineage>
        <taxon>Eukaryota</taxon>
        <taxon>Fungi</taxon>
        <taxon>Dikarya</taxon>
        <taxon>Basidiomycota</taxon>
        <taxon>Ustilaginomycotina</taxon>
        <taxon>Ustilaginomycetes</taxon>
        <taxon>Ustilaginales</taxon>
        <taxon>Ustilaginaceae</taxon>
        <taxon>Melanopsichium</taxon>
    </lineage>
</organism>